<dbReference type="PANTHER" id="PTHR46049:SF5">
    <property type="entry name" value="PLECKSTRIN HOMOLOGY DOMAIN-CONTAINING FAMILY H MEMBER 3"/>
    <property type="match status" value="1"/>
</dbReference>
<feature type="domain" description="FERM" evidence="7">
    <location>
        <begin position="1000"/>
        <end position="1325"/>
    </location>
</feature>
<evidence type="ECO:0000259" key="7">
    <source>
        <dbReference type="PROSITE" id="PS50057"/>
    </source>
</evidence>
<dbReference type="Gene3D" id="1.25.40.530">
    <property type="entry name" value="MyTH4 domain"/>
    <property type="match status" value="2"/>
</dbReference>
<evidence type="ECO:0000313" key="12">
    <source>
        <dbReference type="RefSeq" id="XP_070851861.1"/>
    </source>
</evidence>
<dbReference type="PROSITE" id="PS51016">
    <property type="entry name" value="MYTH4"/>
    <property type="match status" value="2"/>
</dbReference>
<keyword evidence="1" id="KW-0343">GTPase activation</keyword>
<comment type="similarity">
    <text evidence="6">Belongs to the TRAFAC class myosin-kinesin ATPase superfamily. Myosin family.</text>
</comment>
<dbReference type="Pfam" id="PF00784">
    <property type="entry name" value="MyTH4"/>
    <property type="match status" value="2"/>
</dbReference>
<gene>
    <name evidence="12" type="primary">Myo81F</name>
</gene>
<dbReference type="InterPro" id="IPR051724">
    <property type="entry name" value="Actin_motor_Myosin"/>
</dbReference>
<keyword evidence="11" id="KW-1185">Reference proteome</keyword>
<protein>
    <submittedName>
        <fullName evidence="12">Myosin-VIIa isoform X4</fullName>
    </submittedName>
</protein>
<dbReference type="SUPFAM" id="SSF52540">
    <property type="entry name" value="P-loop containing nucleoside triphosphate hydrolases"/>
    <property type="match status" value="1"/>
</dbReference>
<dbReference type="Gene3D" id="1.10.10.820">
    <property type="match status" value="1"/>
</dbReference>
<dbReference type="Pfam" id="PF21989">
    <property type="entry name" value="RA_2"/>
    <property type="match status" value="2"/>
</dbReference>
<dbReference type="InterPro" id="IPR001609">
    <property type="entry name" value="Myosin_head_motor_dom-like"/>
</dbReference>
<name>A0ABM4TPG2_DROSZ</name>
<evidence type="ECO:0000256" key="2">
    <source>
        <dbReference type="ARBA" id="ARBA00022741"/>
    </source>
</evidence>
<dbReference type="InterPro" id="IPR019748">
    <property type="entry name" value="FERM_central"/>
</dbReference>
<dbReference type="SMART" id="SM00139">
    <property type="entry name" value="MyTH4"/>
    <property type="match status" value="2"/>
</dbReference>
<dbReference type="InterPro" id="IPR027417">
    <property type="entry name" value="P-loop_NTPase"/>
</dbReference>
<evidence type="ECO:0000259" key="8">
    <source>
        <dbReference type="PROSITE" id="PS50200"/>
    </source>
</evidence>
<keyword evidence="5 6" id="KW-0505">Motor protein</keyword>
<dbReference type="PROSITE" id="PS50200">
    <property type="entry name" value="RA"/>
    <property type="match status" value="1"/>
</dbReference>
<evidence type="ECO:0000259" key="10">
    <source>
        <dbReference type="PROSITE" id="PS51456"/>
    </source>
</evidence>
<dbReference type="GeneID" id="136117703"/>
<keyword evidence="6" id="KW-0009">Actin-binding</keyword>
<dbReference type="Gene3D" id="3.10.20.90">
    <property type="entry name" value="Phosphatidylinositol 3-kinase Catalytic Subunit, Chain A, domain 1"/>
    <property type="match status" value="2"/>
</dbReference>
<evidence type="ECO:0000256" key="5">
    <source>
        <dbReference type="ARBA" id="ARBA00023175"/>
    </source>
</evidence>
<dbReference type="PRINTS" id="PR00193">
    <property type="entry name" value="MYOSINHEAVY"/>
</dbReference>
<proteinExistence type="inferred from homology"/>
<dbReference type="Gene3D" id="1.20.58.530">
    <property type="match status" value="1"/>
</dbReference>
<dbReference type="Gene3D" id="3.40.850.10">
    <property type="entry name" value="Kinesin motor domain"/>
    <property type="match status" value="1"/>
</dbReference>
<dbReference type="Pfam" id="PF00063">
    <property type="entry name" value="Myosin_head"/>
    <property type="match status" value="1"/>
</dbReference>
<dbReference type="InterPro" id="IPR000857">
    <property type="entry name" value="MyTH4_dom"/>
</dbReference>
<dbReference type="SMART" id="SM00295">
    <property type="entry name" value="B41"/>
    <property type="match status" value="2"/>
</dbReference>
<feature type="domain" description="MyTH4" evidence="9">
    <location>
        <begin position="1413"/>
        <end position="1573"/>
    </location>
</feature>
<evidence type="ECO:0000259" key="9">
    <source>
        <dbReference type="PROSITE" id="PS51016"/>
    </source>
</evidence>
<dbReference type="InterPro" id="IPR014352">
    <property type="entry name" value="FERM/acyl-CoA-bd_prot_sf"/>
</dbReference>
<evidence type="ECO:0000256" key="1">
    <source>
        <dbReference type="ARBA" id="ARBA00022468"/>
    </source>
</evidence>
<dbReference type="Pfam" id="PF00373">
    <property type="entry name" value="FERM_M"/>
    <property type="match status" value="2"/>
</dbReference>
<keyword evidence="4 6" id="KW-0518">Myosin</keyword>
<reference evidence="12" key="1">
    <citation type="submission" date="2025-08" db="UniProtKB">
        <authorList>
            <consortium name="RefSeq"/>
        </authorList>
    </citation>
    <scope>IDENTIFICATION</scope>
</reference>
<evidence type="ECO:0000256" key="3">
    <source>
        <dbReference type="ARBA" id="ARBA00022840"/>
    </source>
</evidence>
<dbReference type="SMART" id="SM00242">
    <property type="entry name" value="MYSc"/>
    <property type="match status" value="1"/>
</dbReference>
<dbReference type="PROSITE" id="PS50057">
    <property type="entry name" value="FERM_3"/>
    <property type="match status" value="2"/>
</dbReference>
<dbReference type="PROSITE" id="PS50096">
    <property type="entry name" value="IQ"/>
    <property type="match status" value="2"/>
</dbReference>
<dbReference type="InterPro" id="IPR011993">
    <property type="entry name" value="PH-like_dom_sf"/>
</dbReference>
<dbReference type="RefSeq" id="XP_070851861.1">
    <property type="nucleotide sequence ID" value="XM_070995760.1"/>
</dbReference>
<dbReference type="PROSITE" id="PS51456">
    <property type="entry name" value="MYOSIN_MOTOR"/>
    <property type="match status" value="1"/>
</dbReference>
<dbReference type="Gene3D" id="1.20.120.720">
    <property type="entry name" value="Myosin VI head, motor domain, U50 subdomain"/>
    <property type="match status" value="1"/>
</dbReference>
<dbReference type="SMART" id="SM00015">
    <property type="entry name" value="IQ"/>
    <property type="match status" value="3"/>
</dbReference>
<dbReference type="Gene3D" id="1.20.5.190">
    <property type="match status" value="1"/>
</dbReference>
<dbReference type="InterPro" id="IPR029071">
    <property type="entry name" value="Ubiquitin-like_domsf"/>
</dbReference>
<dbReference type="Gene3D" id="2.30.29.30">
    <property type="entry name" value="Pleckstrin-homology domain (PH domain)/Phosphotyrosine-binding domain (PTB)"/>
    <property type="match status" value="2"/>
</dbReference>
<evidence type="ECO:0000313" key="11">
    <source>
        <dbReference type="Proteomes" id="UP001652628"/>
    </source>
</evidence>
<dbReference type="SUPFAM" id="SSF50729">
    <property type="entry name" value="PH domain-like"/>
    <property type="match status" value="2"/>
</dbReference>
<dbReference type="SMART" id="SM00314">
    <property type="entry name" value="RA"/>
    <property type="match status" value="2"/>
</dbReference>
<sequence>MMSSDRKVGVADMITMSEIDEIGINQNLYIRYISDIIYTYTGSILIAVNPYKNINIYNKEHVFKYHTCKLGDLSPHVFALTEAAFTSIVDDHINQACVISGESGAGKTETTKFILQYLCTITSNISSWIQQQILEANTILEAFGNAKTIRNDNSSRFGKFMQVCFDDYNCIKGCVIQDYLLEQSRITFQSEGERNYHIMYQLVAQGQKNIHIANAFHLRPPDFYKYLNITSTEQININQESMKFDAVTMAFTVLQIPQFVIDGVFKVLSSILWLGNIQFLDIDGEGCDFSNSDQEAISYISNLLGLKRCDFEKVLLIRQINVRGNITEIPLKIKEAVENRHAMAKALYSRTFTWLVTKINNCTNPGQDGATFLGVLDIFGFENFSHNSFEQLCINYTNEKLHKFFNYYVFALEQSIYKQEEISFDHVAFTDNSQCLEILEKPPRCVFKLLTEQCHMPKGSDSAYLINLHSEFEFHPNYIKGNDRRHWETEFGIRHYAGSVIYVADGFVEKNRDVQQDVLFHHMSCSEDMFVKDLSNYQDHQYISSSYSRGSSKSKCTVSDTFRHQLQSLIDVLQNTKPWYVRCIKPNLTKRPNNYNHSLVLDQLKYLGVVDIIRIRREGYPIHLSHEDFIVKYKCLMKDKSVECQHKYVTDILETVKLPKTEWQFGKSKIFLRSVVHQLLENKRKENVYKSAVIIQKYWKRFYCFNSFLRIKLAVLKIQHAYKGWRLRIDFIRMRRSAIVIQSHLRGVFAREVATALREMRRVDEEMKKRDSMYEQFTTIQSNTLADCERLIQEEITVLAHISDSAQNLPKPFDKDINSKKSSTESLIQQDSVDLDNIFAFLGESDTTIGHPLIEEINDEMNNLVKDLDDEELCKYMRGEHNAERELQIIQYIIGLGIEREELRDEIFVQCIRQTRNNPNMEWTDRIWLIMCLSIVAFQPSKLLFRYFVSFIKQSMKQLDGKLRQYSQWCFDNCKSTKVSTRIYPPSSVEVAAMRRLGTIVCRFFFLDARTKAIDVHPTDTAGDAVQKLAEKLNLTTIDGWAIYQSRPDGEEHIKSYDYLYDIISAWELNQTSSTTLKCKANGSPSGENRFVFKKRLFKSTHELSQDPVEVSMLYSQAVHSVVKKDEFPVSEKVALQLAGLQAQVALGDPSNQPKPEYYSDVKSFLPHRISKTREQQFWIPILAQAHRQYGSSRNELTAKVLYLSCVMQYPLYGTTMFKVNYKGYWNFVNNILLGIHCEGIMFVHPEDKSVIYQFKYVDIESIMLDPSDSFITISLNRNTHLLYKNTRDGCSVIEPQKCFVFETLQKNDIGSLIISYCPALSNWILNIVECSKKIKGTTNEDRLRLYQNVLVCRRQLVDMNIVKKPQELGGFLRNTLRRLSKHRLEKLRSEQGSNAQDHGETYKGFSHSFWAFSKQQIPFCLSMISEQEESVMVQIFDSILTFSGLGTSGETIKRAEDAHVRIVQSIIEKCMKKESLLIELYLQLIKQTTDHPDANSRVNLKNWALLSVVCSVILPSTKSIRKYLIAHLKRCSSDILSEEGKYARFAEHCFFRTQGTRRRQWTPSGQEILCTTNRRPCYSKFYFMDGQYYSIEFQPSSTTHEVLEIIKKKIGLHDKSKGYSIYEVIGNSERSLLLDEKICDVMAKWERYQTTSQLGTQVNTGAISQQQQYMFLFKKHLFCDNYINLDDTVEKELLYHQTMHNLRSERYPITEMEAIMLTALQSQLELGDFSQILTDYRLIASHCLPPRFVPNIPHEAVAMHHQSLRGMLPTEAKKAFLNLIQSWPLHRATIFDVMQSFTSNWPRMLWLAIDQQGIHLLEHRSRNILCSHSYESIMSFSPNLNSLMIFTGSEKKQSKVILSTSQVRK</sequence>
<feature type="domain" description="Ras-associating" evidence="8">
    <location>
        <begin position="1576"/>
        <end position="1679"/>
    </location>
</feature>
<dbReference type="CDD" id="cd14473">
    <property type="entry name" value="FERM_B-lobe"/>
    <property type="match status" value="2"/>
</dbReference>
<keyword evidence="3 6" id="KW-0067">ATP-binding</keyword>
<accession>A0ABM4TPG2</accession>
<dbReference type="Pfam" id="PF00612">
    <property type="entry name" value="IQ"/>
    <property type="match status" value="1"/>
</dbReference>
<dbReference type="InterPro" id="IPR000299">
    <property type="entry name" value="FERM_domain"/>
</dbReference>
<feature type="binding site" evidence="6">
    <location>
        <begin position="101"/>
        <end position="108"/>
    </location>
    <ligand>
        <name>ATP</name>
        <dbReference type="ChEBI" id="CHEBI:30616"/>
    </ligand>
</feature>
<dbReference type="PANTHER" id="PTHR46049">
    <property type="entry name" value="AGAP003327-PA"/>
    <property type="match status" value="1"/>
</dbReference>
<dbReference type="InterPro" id="IPR000048">
    <property type="entry name" value="IQ_motif_EF-hand-BS"/>
</dbReference>
<feature type="domain" description="FERM" evidence="7">
    <location>
        <begin position="1578"/>
        <end position="1866"/>
    </location>
</feature>
<dbReference type="SUPFAM" id="SSF54236">
    <property type="entry name" value="Ubiquitin-like"/>
    <property type="match status" value="2"/>
</dbReference>
<feature type="region of interest" description="Actin-binding" evidence="6">
    <location>
        <begin position="566"/>
        <end position="588"/>
    </location>
</feature>
<evidence type="ECO:0000256" key="4">
    <source>
        <dbReference type="ARBA" id="ARBA00023123"/>
    </source>
</evidence>
<evidence type="ECO:0000256" key="6">
    <source>
        <dbReference type="PROSITE-ProRule" id="PRU00782"/>
    </source>
</evidence>
<dbReference type="Gene3D" id="1.20.80.10">
    <property type="match status" value="2"/>
</dbReference>
<organism evidence="11 12">
    <name type="scientific">Drosophila suzukii</name>
    <name type="common">Spotted-wing drosophila fruit fly</name>
    <dbReference type="NCBI Taxonomy" id="28584"/>
    <lineage>
        <taxon>Eukaryota</taxon>
        <taxon>Metazoa</taxon>
        <taxon>Ecdysozoa</taxon>
        <taxon>Arthropoda</taxon>
        <taxon>Hexapoda</taxon>
        <taxon>Insecta</taxon>
        <taxon>Pterygota</taxon>
        <taxon>Neoptera</taxon>
        <taxon>Endopterygota</taxon>
        <taxon>Diptera</taxon>
        <taxon>Brachycera</taxon>
        <taxon>Muscomorpha</taxon>
        <taxon>Ephydroidea</taxon>
        <taxon>Drosophilidae</taxon>
        <taxon>Drosophila</taxon>
        <taxon>Sophophora</taxon>
    </lineage>
</organism>
<feature type="domain" description="MyTH4" evidence="9">
    <location>
        <begin position="808"/>
        <end position="995"/>
    </location>
</feature>
<dbReference type="Proteomes" id="UP001652628">
    <property type="component" value="Chromosome 3"/>
</dbReference>
<dbReference type="Gene3D" id="6.20.240.20">
    <property type="match status" value="1"/>
</dbReference>
<dbReference type="CDD" id="cd17208">
    <property type="entry name" value="FERM_F1_DdMyo7_like"/>
    <property type="match status" value="2"/>
</dbReference>
<dbReference type="InterPro" id="IPR036961">
    <property type="entry name" value="Kinesin_motor_dom_sf"/>
</dbReference>
<feature type="domain" description="Myosin motor" evidence="10">
    <location>
        <begin position="8"/>
        <end position="685"/>
    </location>
</feature>
<dbReference type="InterPro" id="IPR038185">
    <property type="entry name" value="MyTH4_dom_sf"/>
</dbReference>
<dbReference type="InterPro" id="IPR035963">
    <property type="entry name" value="FERM_2"/>
</dbReference>
<dbReference type="SUPFAM" id="SSF47031">
    <property type="entry name" value="Second domain of FERM"/>
    <property type="match status" value="2"/>
</dbReference>
<dbReference type="InterPro" id="IPR019749">
    <property type="entry name" value="Band_41_domain"/>
</dbReference>
<dbReference type="InterPro" id="IPR000159">
    <property type="entry name" value="RA_dom"/>
</dbReference>
<keyword evidence="2 6" id="KW-0547">Nucleotide-binding</keyword>